<dbReference type="Pfam" id="PF01807">
    <property type="entry name" value="Zn_ribbon_DnaG"/>
    <property type="match status" value="1"/>
</dbReference>
<reference evidence="16 17" key="1">
    <citation type="submission" date="2015-11" db="EMBL/GenBank/DDBJ databases">
        <authorList>
            <person name="Lin W."/>
        </authorList>
    </citation>
    <scope>NUCLEOTIDE SEQUENCE [LARGE SCALE GENOMIC DNA]</scope>
    <source>
        <strain evidence="16 17">HCH-1</strain>
    </source>
</reference>
<dbReference type="InterPro" id="IPR037068">
    <property type="entry name" value="DNA_primase_core_N_sf"/>
</dbReference>
<sequence>MDFQGIREEIKSRIDIVDVISDYVGLKKSGTRYKGLCPFHTEKTPSFVVSPEKQVFYCFGCGMGGDIITFVMKEEGMSYNEAIRKLSERAGIKLEINQNVQEREVLLQIHRAAAAFFKDQLRKSEKALKYLHTRGIGKESIERFSIGAAPEGWDTLFRHLKKEGFQDRHLRLCGVVVYKEHSQYDLHRDRIMFPIHNSSGDIVAFGGRAIEKNIEPKYLNSPETIIFQKKRILFGLNAAKEGVKGAKHVNIVEGYTDVVMCHQYGFTNTVAPLGTALTEDHTKLLMRFTKEVVVIFDGDDAGVRAAKRALPIILKGGLAARALLLPEKNDPDSYLKTYGAGEFKGLLSKTRSYVEFMLTNAGYGVDNLREIYDTLAAVEDTVLRAQLVTELSNKASISESVLTEKLKKVYKPMRTARIVKQRGKMLDEEILLGIYLSVPDIAEMFKPMMDMDLQGLMENELIKRIFKEFFSGTTAPTIEGLSKICTEEEVAYITGLMVNPNVDPNIGRESIEKNIEGCIKNLKKKWLKKKLDEIQEKINKASLANNIDELALLLQESKKYNNEKRGLF</sequence>
<dbReference type="SUPFAM" id="SSF57783">
    <property type="entry name" value="Zinc beta-ribbon"/>
    <property type="match status" value="1"/>
</dbReference>
<organism evidence="16 17">
    <name type="scientific">Candidatus Magnetominusculus xianensis</name>
    <dbReference type="NCBI Taxonomy" id="1748249"/>
    <lineage>
        <taxon>Bacteria</taxon>
        <taxon>Pseudomonadati</taxon>
        <taxon>Nitrospirota</taxon>
        <taxon>Nitrospiria</taxon>
        <taxon>Nitrospirales</taxon>
        <taxon>Nitrospiraceae</taxon>
        <taxon>Candidatus Magnetominusculus</taxon>
    </lineage>
</organism>
<dbReference type="PROSITE" id="PS50880">
    <property type="entry name" value="TOPRIM"/>
    <property type="match status" value="1"/>
</dbReference>
<dbReference type="InterPro" id="IPR030846">
    <property type="entry name" value="DnaG_bac"/>
</dbReference>
<gene>
    <name evidence="12 16" type="primary">dnaG</name>
    <name evidence="16" type="ORF">ASN18_1415</name>
</gene>
<keyword evidence="4 12" id="KW-0548">Nucleotidyltransferase</keyword>
<dbReference type="InterPro" id="IPR013264">
    <property type="entry name" value="DNAG_N"/>
</dbReference>
<protein>
    <recommendedName>
        <fullName evidence="12 13">DNA primase</fullName>
        <ecNumber evidence="12">2.7.7.101</ecNumber>
    </recommendedName>
</protein>
<dbReference type="InterPro" id="IPR016136">
    <property type="entry name" value="DNA_helicase_N/primase_C"/>
</dbReference>
<evidence type="ECO:0000256" key="4">
    <source>
        <dbReference type="ARBA" id="ARBA00022695"/>
    </source>
</evidence>
<dbReference type="PIRSF" id="PIRSF002811">
    <property type="entry name" value="DnaG"/>
    <property type="match status" value="1"/>
</dbReference>
<dbReference type="InterPro" id="IPR006171">
    <property type="entry name" value="TOPRIM_dom"/>
</dbReference>
<dbReference type="Gene3D" id="1.10.860.10">
    <property type="entry name" value="DNAb Helicase, Chain A"/>
    <property type="match status" value="1"/>
</dbReference>
<keyword evidence="17" id="KW-1185">Reference proteome</keyword>
<evidence type="ECO:0000256" key="3">
    <source>
        <dbReference type="ARBA" id="ARBA00022679"/>
    </source>
</evidence>
<keyword evidence="6 12" id="KW-0479">Metal-binding</keyword>
<keyword evidence="3 12" id="KW-0808">Transferase</keyword>
<keyword evidence="9" id="KW-0460">Magnesium</keyword>
<feature type="zinc finger region" description="CHC2-type" evidence="12">
    <location>
        <begin position="37"/>
        <end position="61"/>
    </location>
</feature>
<evidence type="ECO:0000256" key="13">
    <source>
        <dbReference type="PIRNR" id="PIRNR002811"/>
    </source>
</evidence>
<evidence type="ECO:0000256" key="1">
    <source>
        <dbReference type="ARBA" id="ARBA00022478"/>
    </source>
</evidence>
<keyword evidence="14" id="KW-0175">Coiled coil</keyword>
<comment type="catalytic activity">
    <reaction evidence="12">
        <text>ssDNA + n NTP = ssDNA/pppN(pN)n-1 hybrid + (n-1) diphosphate.</text>
        <dbReference type="EC" id="2.7.7.101"/>
    </reaction>
</comment>
<keyword evidence="8 12" id="KW-0862">Zinc</keyword>
<dbReference type="CDD" id="cd03364">
    <property type="entry name" value="TOPRIM_DnaG_primases"/>
    <property type="match status" value="1"/>
</dbReference>
<evidence type="ECO:0000256" key="10">
    <source>
        <dbReference type="ARBA" id="ARBA00023125"/>
    </source>
</evidence>
<dbReference type="Gene3D" id="3.90.980.10">
    <property type="entry name" value="DNA primase, catalytic core, N-terminal domain"/>
    <property type="match status" value="1"/>
</dbReference>
<evidence type="ECO:0000256" key="11">
    <source>
        <dbReference type="ARBA" id="ARBA00023163"/>
    </source>
</evidence>
<evidence type="ECO:0000256" key="9">
    <source>
        <dbReference type="ARBA" id="ARBA00022842"/>
    </source>
</evidence>
<evidence type="ECO:0000256" key="12">
    <source>
        <dbReference type="HAMAP-Rule" id="MF_00974"/>
    </source>
</evidence>
<keyword evidence="7 12" id="KW-0863">Zinc-finger</keyword>
<dbReference type="EC" id="2.7.7.101" evidence="12"/>
<evidence type="ECO:0000259" key="15">
    <source>
        <dbReference type="PROSITE" id="PS50880"/>
    </source>
</evidence>
<feature type="domain" description="Toprim" evidence="15">
    <location>
        <begin position="247"/>
        <end position="326"/>
    </location>
</feature>
<dbReference type="InterPro" id="IPR036977">
    <property type="entry name" value="DNA_primase_Znf_CHC2"/>
</dbReference>
<dbReference type="InterPro" id="IPR006295">
    <property type="entry name" value="DNA_primase_DnaG"/>
</dbReference>
<evidence type="ECO:0000256" key="2">
    <source>
        <dbReference type="ARBA" id="ARBA00022515"/>
    </source>
</evidence>
<dbReference type="Pfam" id="PF08275">
    <property type="entry name" value="DNAG_N"/>
    <property type="match status" value="1"/>
</dbReference>
<dbReference type="Pfam" id="PF13155">
    <property type="entry name" value="Toprim_2"/>
    <property type="match status" value="1"/>
</dbReference>
<feature type="coiled-coil region" evidence="14">
    <location>
        <begin position="524"/>
        <end position="563"/>
    </location>
</feature>
<dbReference type="Proteomes" id="UP000060487">
    <property type="component" value="Unassembled WGS sequence"/>
</dbReference>
<dbReference type="PANTHER" id="PTHR30313:SF2">
    <property type="entry name" value="DNA PRIMASE"/>
    <property type="match status" value="1"/>
</dbReference>
<dbReference type="EMBL" id="LNQR01000054">
    <property type="protein sequence ID" value="KWT86943.1"/>
    <property type="molecule type" value="Genomic_DNA"/>
</dbReference>
<keyword evidence="5 12" id="KW-0235">DNA replication</keyword>
<evidence type="ECO:0000313" key="17">
    <source>
        <dbReference type="Proteomes" id="UP000060487"/>
    </source>
</evidence>
<comment type="function">
    <text evidence="12 13">RNA polymerase that catalyzes the synthesis of short RNA molecules used as primers for DNA polymerase during DNA replication.</text>
</comment>
<comment type="caution">
    <text evidence="16">The sequence shown here is derived from an EMBL/GenBank/DDBJ whole genome shotgun (WGS) entry which is preliminary data.</text>
</comment>
<keyword evidence="2 12" id="KW-0639">Primosome</keyword>
<dbReference type="GO" id="GO:0016779">
    <property type="term" value="F:nucleotidyltransferase activity"/>
    <property type="evidence" value="ECO:0007669"/>
    <property type="project" value="UniProtKB-KW"/>
</dbReference>
<evidence type="ECO:0000256" key="7">
    <source>
        <dbReference type="ARBA" id="ARBA00022771"/>
    </source>
</evidence>
<dbReference type="Gene3D" id="3.40.1360.10">
    <property type="match status" value="1"/>
</dbReference>
<accession>A0ABR5SJU4</accession>
<dbReference type="InterPro" id="IPR002694">
    <property type="entry name" value="Znf_CHC2"/>
</dbReference>
<comment type="similarity">
    <text evidence="12 13">Belongs to the DnaG primase family.</text>
</comment>
<dbReference type="SUPFAM" id="SSF56731">
    <property type="entry name" value="DNA primase core"/>
    <property type="match status" value="1"/>
</dbReference>
<name>A0ABR5SJU4_9BACT</name>
<dbReference type="Gene3D" id="3.90.580.10">
    <property type="entry name" value="Zinc finger, CHC2-type domain"/>
    <property type="match status" value="1"/>
</dbReference>
<dbReference type="SMART" id="SM00400">
    <property type="entry name" value="ZnF_CHCC"/>
    <property type="match status" value="1"/>
</dbReference>
<keyword evidence="11 12" id="KW-0804">Transcription</keyword>
<dbReference type="InterPro" id="IPR050219">
    <property type="entry name" value="DnaG_primase"/>
</dbReference>
<dbReference type="PANTHER" id="PTHR30313">
    <property type="entry name" value="DNA PRIMASE"/>
    <property type="match status" value="1"/>
</dbReference>
<dbReference type="InterPro" id="IPR034151">
    <property type="entry name" value="TOPRIM_DnaG_bac"/>
</dbReference>
<dbReference type="NCBIfam" id="TIGR01391">
    <property type="entry name" value="dnaG"/>
    <property type="match status" value="1"/>
</dbReference>
<evidence type="ECO:0000256" key="5">
    <source>
        <dbReference type="ARBA" id="ARBA00022705"/>
    </source>
</evidence>
<evidence type="ECO:0000256" key="14">
    <source>
        <dbReference type="SAM" id="Coils"/>
    </source>
</evidence>
<evidence type="ECO:0000313" key="16">
    <source>
        <dbReference type="EMBL" id="KWT86943.1"/>
    </source>
</evidence>
<keyword evidence="10 12" id="KW-0238">DNA-binding</keyword>
<dbReference type="HAMAP" id="MF_00974">
    <property type="entry name" value="DNA_primase_DnaG"/>
    <property type="match status" value="1"/>
</dbReference>
<keyword evidence="1 12" id="KW-0240">DNA-directed RNA polymerase</keyword>
<comment type="subunit">
    <text evidence="12">Monomer. Interacts with DnaB.</text>
</comment>
<dbReference type="RefSeq" id="WP_085052041.1">
    <property type="nucleotide sequence ID" value="NZ_LNQR01000054.1"/>
</dbReference>
<evidence type="ECO:0000256" key="6">
    <source>
        <dbReference type="ARBA" id="ARBA00022723"/>
    </source>
</evidence>
<comment type="domain">
    <text evidence="12">Contains an N-terminal zinc-binding domain, a central core domain that contains the primase activity, and a C-terminal DnaB-binding domain.</text>
</comment>
<dbReference type="SMART" id="SM00493">
    <property type="entry name" value="TOPRIM"/>
    <property type="match status" value="1"/>
</dbReference>
<proteinExistence type="inferred from homology"/>
<comment type="cofactor">
    <cofactor evidence="12 13">
        <name>Zn(2+)</name>
        <dbReference type="ChEBI" id="CHEBI:29105"/>
    </cofactor>
    <text evidence="12 13">Binds 1 zinc ion per monomer.</text>
</comment>
<evidence type="ECO:0000256" key="8">
    <source>
        <dbReference type="ARBA" id="ARBA00022833"/>
    </source>
</evidence>